<dbReference type="PaxDb" id="289377-HL41_04020"/>
<dbReference type="KEGG" id="tcm:HL41_04020"/>
<reference evidence="2 3" key="1">
    <citation type="journal article" date="2015" name="Genome Announc.">
        <title>Genome Sequence of a Sulfate-Reducing Thermophilic Bacterium, Thermodesulfobacterium commune DSM 2178T (Phylum Thermodesulfobacteria).</title>
        <authorList>
            <person name="Bhatnagar S."/>
            <person name="Badger J.H."/>
            <person name="Madupu R."/>
            <person name="Khouri H.M."/>
            <person name="O'Connor E.M."/>
            <person name="Robb F.T."/>
            <person name="Ward N.L."/>
            <person name="Eisen J.A."/>
        </authorList>
    </citation>
    <scope>NUCLEOTIDE SEQUENCE [LARGE SCALE GENOMIC DNA]</scope>
    <source>
        <strain evidence="2 3">DSM 2178</strain>
    </source>
</reference>
<dbReference type="OrthoDB" id="9813058at2"/>
<evidence type="ECO:0000313" key="3">
    <source>
        <dbReference type="Proteomes" id="UP000028481"/>
    </source>
</evidence>
<dbReference type="Proteomes" id="UP000028481">
    <property type="component" value="Chromosome"/>
</dbReference>
<accession>A0A075WZA1</accession>
<evidence type="ECO:0000313" key="2">
    <source>
        <dbReference type="EMBL" id="AIH04002.1"/>
    </source>
</evidence>
<dbReference type="AlphaFoldDB" id="A0A075WZA1"/>
<dbReference type="RefSeq" id="WP_038060876.1">
    <property type="nucleotide sequence ID" value="NZ_CP008796.1"/>
</dbReference>
<evidence type="ECO:0000256" key="1">
    <source>
        <dbReference type="SAM" id="Coils"/>
    </source>
</evidence>
<sequence length="85" mass="10191">MSISKLKERLIEIELAIKNQDLDKALTIYEEIDQNFEKYVKNIKQEELKSVLNLVEFLEKLLKEKQAELIESKKFLNLKKAYTRF</sequence>
<dbReference type="STRING" id="289377.HL41_04020"/>
<feature type="coiled-coil region" evidence="1">
    <location>
        <begin position="3"/>
        <end position="68"/>
    </location>
</feature>
<dbReference type="EMBL" id="CP008796">
    <property type="protein sequence ID" value="AIH04002.1"/>
    <property type="molecule type" value="Genomic_DNA"/>
</dbReference>
<dbReference type="HOGENOM" id="CLU_2511603_0_0_0"/>
<proteinExistence type="predicted"/>
<keyword evidence="1" id="KW-0175">Coiled coil</keyword>
<protein>
    <submittedName>
        <fullName evidence="2">Uncharacterized protein</fullName>
    </submittedName>
</protein>
<gene>
    <name evidence="2" type="ORF">HL41_04020</name>
</gene>
<organism evidence="2 3">
    <name type="scientific">Thermodesulfobacterium commune DSM 2178</name>
    <dbReference type="NCBI Taxonomy" id="289377"/>
    <lineage>
        <taxon>Bacteria</taxon>
        <taxon>Pseudomonadati</taxon>
        <taxon>Thermodesulfobacteriota</taxon>
        <taxon>Thermodesulfobacteria</taxon>
        <taxon>Thermodesulfobacteriales</taxon>
        <taxon>Thermodesulfobacteriaceae</taxon>
        <taxon>Thermodesulfobacterium</taxon>
    </lineage>
</organism>
<keyword evidence="3" id="KW-1185">Reference proteome</keyword>
<name>A0A075WZA1_9BACT</name>
<dbReference type="eggNOG" id="ENOG5030MAG">
    <property type="taxonomic scope" value="Bacteria"/>
</dbReference>